<comment type="caution">
    <text evidence="7">The sequence shown here is derived from an EMBL/GenBank/DDBJ whole genome shotgun (WGS) entry which is preliminary data.</text>
</comment>
<dbReference type="SUPFAM" id="SSF101936">
    <property type="entry name" value="DNA-binding pseudobarrel domain"/>
    <property type="match status" value="1"/>
</dbReference>
<gene>
    <name evidence="7" type="ORF">EZV62_006455</name>
</gene>
<feature type="domain" description="TF-B3" evidence="6">
    <location>
        <begin position="7"/>
        <end position="115"/>
    </location>
</feature>
<keyword evidence="2" id="KW-0805">Transcription regulation</keyword>
<accession>A0A5C7I788</accession>
<name>A0A5C7I788_9ROSI</name>
<organism evidence="7 8">
    <name type="scientific">Acer yangbiense</name>
    <dbReference type="NCBI Taxonomy" id="1000413"/>
    <lineage>
        <taxon>Eukaryota</taxon>
        <taxon>Viridiplantae</taxon>
        <taxon>Streptophyta</taxon>
        <taxon>Embryophyta</taxon>
        <taxon>Tracheophyta</taxon>
        <taxon>Spermatophyta</taxon>
        <taxon>Magnoliopsida</taxon>
        <taxon>eudicotyledons</taxon>
        <taxon>Gunneridae</taxon>
        <taxon>Pentapetalae</taxon>
        <taxon>rosids</taxon>
        <taxon>malvids</taxon>
        <taxon>Sapindales</taxon>
        <taxon>Sapindaceae</taxon>
        <taxon>Hippocastanoideae</taxon>
        <taxon>Acereae</taxon>
        <taxon>Acer</taxon>
    </lineage>
</organism>
<keyword evidence="8" id="KW-1185">Reference proteome</keyword>
<dbReference type="InterPro" id="IPR015300">
    <property type="entry name" value="DNA-bd_pseudobarrel_sf"/>
</dbReference>
<dbReference type="Gene3D" id="2.40.330.10">
    <property type="entry name" value="DNA-binding pseudobarrel domain"/>
    <property type="match status" value="1"/>
</dbReference>
<proteinExistence type="predicted"/>
<dbReference type="PROSITE" id="PS50863">
    <property type="entry name" value="B3"/>
    <property type="match status" value="1"/>
</dbReference>
<keyword evidence="5" id="KW-0539">Nucleus</keyword>
<sequence length="342" mass="39076">MAMSLFVISKKLTITDITTRKCEIPSEILKYITLRNGQHSIQLMAADIRGKEWELHYYTRPRGRKCLVFTTGWRQFVEAKRVQVGDELVFSGHQVAAADHGEPEMQYMIQVKRPVIDACMLSSIILSLEAKFSARMDFEKFLKEFDVEPKNPSEAAIRRWRSAFSIVKNRRRRFRMRADLDKRSEADQKKLKIQCQEISICFAQIPTQIPYSTLPVLECDTLGSVVIQNSTIDHVRLPSEGQGNVITAQGRADDKSETGIGRLRRGQRWRQHGLDHVGLQRIEAANAKFSQVSFAVSGEQINSDEGRGLLSVTGKVFKSVVMGDSRRWRQCWVILSRLSGRF</sequence>
<dbReference type="Pfam" id="PF02362">
    <property type="entry name" value="B3"/>
    <property type="match status" value="1"/>
</dbReference>
<dbReference type="InterPro" id="IPR024750">
    <property type="entry name" value="Ca_ATPase_N_dom"/>
</dbReference>
<dbReference type="OrthoDB" id="116380at2759"/>
<keyword evidence="4" id="KW-0804">Transcription</keyword>
<dbReference type="Gene3D" id="1.20.5.170">
    <property type="match status" value="1"/>
</dbReference>
<dbReference type="InterPro" id="IPR003340">
    <property type="entry name" value="B3_DNA-bd"/>
</dbReference>
<evidence type="ECO:0000313" key="8">
    <source>
        <dbReference type="Proteomes" id="UP000323000"/>
    </source>
</evidence>
<evidence type="ECO:0000256" key="2">
    <source>
        <dbReference type="ARBA" id="ARBA00023015"/>
    </source>
</evidence>
<dbReference type="Pfam" id="PF12515">
    <property type="entry name" value="CaATP_NAI"/>
    <property type="match status" value="1"/>
</dbReference>
<evidence type="ECO:0000256" key="1">
    <source>
        <dbReference type="ARBA" id="ARBA00004123"/>
    </source>
</evidence>
<evidence type="ECO:0000256" key="5">
    <source>
        <dbReference type="ARBA" id="ARBA00023242"/>
    </source>
</evidence>
<evidence type="ECO:0000313" key="7">
    <source>
        <dbReference type="EMBL" id="TXG65180.1"/>
    </source>
</evidence>
<evidence type="ECO:0000259" key="6">
    <source>
        <dbReference type="PROSITE" id="PS50863"/>
    </source>
</evidence>
<dbReference type="GO" id="GO:0005634">
    <property type="term" value="C:nucleus"/>
    <property type="evidence" value="ECO:0007669"/>
    <property type="project" value="UniProtKB-SubCell"/>
</dbReference>
<dbReference type="GO" id="GO:0003677">
    <property type="term" value="F:DNA binding"/>
    <property type="evidence" value="ECO:0007669"/>
    <property type="project" value="UniProtKB-KW"/>
</dbReference>
<dbReference type="EMBL" id="VAHF01000003">
    <property type="protein sequence ID" value="TXG65180.1"/>
    <property type="molecule type" value="Genomic_DNA"/>
</dbReference>
<dbReference type="GO" id="GO:0005516">
    <property type="term" value="F:calmodulin binding"/>
    <property type="evidence" value="ECO:0007669"/>
    <property type="project" value="InterPro"/>
</dbReference>
<protein>
    <recommendedName>
        <fullName evidence="6">TF-B3 domain-containing protein</fullName>
    </recommendedName>
</protein>
<evidence type="ECO:0000256" key="4">
    <source>
        <dbReference type="ARBA" id="ARBA00023163"/>
    </source>
</evidence>
<keyword evidence="3" id="KW-0238">DNA-binding</keyword>
<dbReference type="AlphaFoldDB" id="A0A5C7I788"/>
<evidence type="ECO:0000256" key="3">
    <source>
        <dbReference type="ARBA" id="ARBA00023125"/>
    </source>
</evidence>
<dbReference type="Proteomes" id="UP000323000">
    <property type="component" value="Chromosome 3"/>
</dbReference>
<comment type="subcellular location">
    <subcellularLocation>
        <location evidence="1">Nucleus</location>
    </subcellularLocation>
</comment>
<reference evidence="8" key="1">
    <citation type="journal article" date="2019" name="Gigascience">
        <title>De novo genome assembly of the endangered Acer yangbiense, a plant species with extremely small populations endemic to Yunnan Province, China.</title>
        <authorList>
            <person name="Yang J."/>
            <person name="Wariss H.M."/>
            <person name="Tao L."/>
            <person name="Zhang R."/>
            <person name="Yun Q."/>
            <person name="Hollingsworth P."/>
            <person name="Dao Z."/>
            <person name="Luo G."/>
            <person name="Guo H."/>
            <person name="Ma Y."/>
            <person name="Sun W."/>
        </authorList>
    </citation>
    <scope>NUCLEOTIDE SEQUENCE [LARGE SCALE GENOMIC DNA]</scope>
    <source>
        <strain evidence="8">cv. Malutang</strain>
    </source>
</reference>
<dbReference type="CDD" id="cd10017">
    <property type="entry name" value="B3_DNA"/>
    <property type="match status" value="1"/>
</dbReference>